<dbReference type="Proteomes" id="UP000193920">
    <property type="component" value="Unassembled WGS sequence"/>
</dbReference>
<dbReference type="AlphaFoldDB" id="A0A1Y2B0K9"/>
<dbReference type="EMBL" id="MCOG01000186">
    <property type="protein sequence ID" value="ORY28351.1"/>
    <property type="molecule type" value="Genomic_DNA"/>
</dbReference>
<evidence type="ECO:0000313" key="11">
    <source>
        <dbReference type="EMBL" id="ORY28351.1"/>
    </source>
</evidence>
<dbReference type="GO" id="GO:0030968">
    <property type="term" value="P:endoplasmic reticulum unfolded protein response"/>
    <property type="evidence" value="ECO:0007669"/>
    <property type="project" value="InterPro"/>
</dbReference>
<dbReference type="GO" id="GO:0030970">
    <property type="term" value="P:retrograde protein transport, ER to cytosol"/>
    <property type="evidence" value="ECO:0007669"/>
    <property type="project" value="TreeGrafter"/>
</dbReference>
<evidence type="ECO:0000256" key="5">
    <source>
        <dbReference type="ARBA" id="ARBA00022734"/>
    </source>
</evidence>
<feature type="compositionally biased region" description="Basic and acidic residues" evidence="8">
    <location>
        <begin position="489"/>
        <end position="512"/>
    </location>
</feature>
<feature type="region of interest" description="Disordered" evidence="8">
    <location>
        <begin position="302"/>
        <end position="329"/>
    </location>
</feature>
<dbReference type="SUPFAM" id="SSF50911">
    <property type="entry name" value="Mannose 6-phosphate receptor domain"/>
    <property type="match status" value="1"/>
</dbReference>
<keyword evidence="6" id="KW-0256">Endoplasmic reticulum</keyword>
<dbReference type="GO" id="GO:0030246">
    <property type="term" value="F:carbohydrate binding"/>
    <property type="evidence" value="ECO:0007669"/>
    <property type="project" value="UniProtKB-KW"/>
</dbReference>
<dbReference type="GO" id="GO:0005788">
    <property type="term" value="C:endoplasmic reticulum lumen"/>
    <property type="evidence" value="ECO:0007669"/>
    <property type="project" value="TreeGrafter"/>
</dbReference>
<proteinExistence type="inferred from homology"/>
<dbReference type="InterPro" id="IPR045149">
    <property type="entry name" value="OS-9-like"/>
</dbReference>
<evidence type="ECO:0000256" key="4">
    <source>
        <dbReference type="ARBA" id="ARBA00022729"/>
    </source>
</evidence>
<keyword evidence="7" id="KW-1015">Disulfide bond</keyword>
<dbReference type="InterPro" id="IPR009011">
    <property type="entry name" value="Man6P_isomerase_rcpt-bd_dom_sf"/>
</dbReference>
<dbReference type="Gene3D" id="2.70.130.10">
    <property type="entry name" value="Mannose-6-phosphate receptor binding domain"/>
    <property type="match status" value="1"/>
</dbReference>
<gene>
    <name evidence="11" type="ORF">LY90DRAFT_674141</name>
</gene>
<evidence type="ECO:0000313" key="12">
    <source>
        <dbReference type="Proteomes" id="UP000193920"/>
    </source>
</evidence>
<dbReference type="InterPro" id="IPR044865">
    <property type="entry name" value="MRH_dom"/>
</dbReference>
<organism evidence="11 12">
    <name type="scientific">Neocallimastix californiae</name>
    <dbReference type="NCBI Taxonomy" id="1754190"/>
    <lineage>
        <taxon>Eukaryota</taxon>
        <taxon>Fungi</taxon>
        <taxon>Fungi incertae sedis</taxon>
        <taxon>Chytridiomycota</taxon>
        <taxon>Chytridiomycota incertae sedis</taxon>
        <taxon>Neocallimastigomycetes</taxon>
        <taxon>Neocallimastigales</taxon>
        <taxon>Neocallimastigaceae</taxon>
        <taxon>Neocallimastix</taxon>
    </lineage>
</organism>
<evidence type="ECO:0000259" key="10">
    <source>
        <dbReference type="PROSITE" id="PS51914"/>
    </source>
</evidence>
<comment type="similarity">
    <text evidence="2">Belongs to the OS-9 family.</text>
</comment>
<evidence type="ECO:0000256" key="8">
    <source>
        <dbReference type="SAM" id="MobiDB-lite"/>
    </source>
</evidence>
<comment type="caution">
    <text evidence="11">The sequence shown here is derived from an EMBL/GenBank/DDBJ whole genome shotgun (WGS) entry which is preliminary data.</text>
</comment>
<dbReference type="OrthoDB" id="448954at2759"/>
<accession>A0A1Y2B0K9</accession>
<keyword evidence="12" id="KW-1185">Reference proteome</keyword>
<evidence type="ECO:0000256" key="6">
    <source>
        <dbReference type="ARBA" id="ARBA00022824"/>
    </source>
</evidence>
<dbReference type="GO" id="GO:0005789">
    <property type="term" value="C:endoplasmic reticulum membrane"/>
    <property type="evidence" value="ECO:0007669"/>
    <property type="project" value="UniProtKB-SubCell"/>
</dbReference>
<dbReference type="InterPro" id="IPR012913">
    <property type="entry name" value="OS9-like_dom"/>
</dbReference>
<evidence type="ECO:0000256" key="3">
    <source>
        <dbReference type="ARBA" id="ARBA00018727"/>
    </source>
</evidence>
<evidence type="ECO:0000256" key="9">
    <source>
        <dbReference type="SAM" id="SignalP"/>
    </source>
</evidence>
<feature type="compositionally biased region" description="Basic and acidic residues" evidence="8">
    <location>
        <begin position="304"/>
        <end position="329"/>
    </location>
</feature>
<feature type="domain" description="MRH" evidence="10">
    <location>
        <begin position="106"/>
        <end position="231"/>
    </location>
</feature>
<evidence type="ECO:0000256" key="7">
    <source>
        <dbReference type="ARBA" id="ARBA00023157"/>
    </source>
</evidence>
<comment type="subcellular location">
    <subcellularLocation>
        <location evidence="1">Endoplasmic reticulum membrane</location>
        <topology evidence="1">Peripheral membrane protein</topology>
        <orientation evidence="1">Lumenal side</orientation>
    </subcellularLocation>
</comment>
<dbReference type="STRING" id="1754190.A0A1Y2B0K9"/>
<name>A0A1Y2B0K9_9FUNG</name>
<protein>
    <recommendedName>
        <fullName evidence="3">Protein OS-9 homolog</fullName>
    </recommendedName>
</protein>
<dbReference type="PANTHER" id="PTHR15414">
    <property type="entry name" value="OS-9-RELATED"/>
    <property type="match status" value="1"/>
</dbReference>
<reference evidence="11 12" key="1">
    <citation type="submission" date="2016-08" db="EMBL/GenBank/DDBJ databases">
        <title>A Parts List for Fungal Cellulosomes Revealed by Comparative Genomics.</title>
        <authorList>
            <consortium name="DOE Joint Genome Institute"/>
            <person name="Haitjema C.H."/>
            <person name="Gilmore S.P."/>
            <person name="Henske J.K."/>
            <person name="Solomon K.V."/>
            <person name="De Groot R."/>
            <person name="Kuo A."/>
            <person name="Mondo S.J."/>
            <person name="Salamov A.A."/>
            <person name="Labutti K."/>
            <person name="Zhao Z."/>
            <person name="Chiniquy J."/>
            <person name="Barry K."/>
            <person name="Brewer H.M."/>
            <person name="Purvine S.O."/>
            <person name="Wright A.T."/>
            <person name="Boxma B."/>
            <person name="Van Alen T."/>
            <person name="Hackstein J.H."/>
            <person name="Baker S.E."/>
            <person name="Grigoriev I.V."/>
            <person name="O'Malley M.A."/>
        </authorList>
    </citation>
    <scope>NUCLEOTIDE SEQUENCE [LARGE SCALE GENOMIC DNA]</scope>
    <source>
        <strain evidence="11 12">G1</strain>
    </source>
</reference>
<dbReference type="PANTHER" id="PTHR15414:SF0">
    <property type="entry name" value="ENDOPLASMIC RETICULUM LECTIN 1"/>
    <property type="match status" value="1"/>
</dbReference>
<feature type="signal peptide" evidence="9">
    <location>
        <begin position="1"/>
        <end position="18"/>
    </location>
</feature>
<dbReference type="PROSITE" id="PS51914">
    <property type="entry name" value="MRH"/>
    <property type="match status" value="1"/>
</dbReference>
<keyword evidence="5" id="KW-0430">Lectin</keyword>
<feature type="region of interest" description="Disordered" evidence="8">
    <location>
        <begin position="479"/>
        <end position="512"/>
    </location>
</feature>
<evidence type="ECO:0000256" key="1">
    <source>
        <dbReference type="ARBA" id="ARBA00004367"/>
    </source>
</evidence>
<keyword evidence="4 9" id="KW-0732">Signal</keyword>
<evidence type="ECO:0000256" key="2">
    <source>
        <dbReference type="ARBA" id="ARBA00009918"/>
    </source>
</evidence>
<sequence>MKVRTTLLLLSIITIAYSGLTDVYEDFLSKPQYQLYFSAEKWGPKILKVKEEAGSSLIKLPVNKDGLTYACEIEKPVEIKKTVSEEDNKKEILSKALEQLEPMASGSCISFSQEWWSYEFCYKKHIIQYHKAKPTDPPEHNMEFCIGKYPTAEKLEDPDFKYQKEIYKRGPFGKNYLTQMMVDGTICDITGKPRQAELRFYCGESEGIQSVKEVSTCNYVVIINTPRLCSNPGFDSKKSLNSILCHPISDHDEEENLETDEQPKNLPFPVFRRKRSMAEIEKSKEHPKKIYQRKVKKHTGVTYIKKDENDKADETKNSEEQKKSEEKRDAIKKNLEDQLEKKRSEFLDTLLPYANELNLDDKVVDKVLNELADSLADAIDKTTDNKDGKVEVKGDDLSFEVVTKEKLKSWLEKRKDKISNTDDVKFEVVLLDKNGKRYEVSNSDTDVENIMDFIKEFGTENTNTEDLTKINEKEKKEKKLVEENIEEIGNEKEDNDNEKSNKKQDKINKDEL</sequence>
<feature type="chain" id="PRO_5011007768" description="Protein OS-9 homolog" evidence="9">
    <location>
        <begin position="19"/>
        <end position="512"/>
    </location>
</feature>
<dbReference type="Pfam" id="PF07915">
    <property type="entry name" value="PRKCSH"/>
    <property type="match status" value="1"/>
</dbReference>